<keyword evidence="12" id="KW-0511">Multifunctional enzyme</keyword>
<dbReference type="CDD" id="cd02064">
    <property type="entry name" value="FAD_synthetase_N"/>
    <property type="match status" value="1"/>
</dbReference>
<keyword evidence="4 15" id="KW-0285">Flavoprotein</keyword>
<dbReference type="NCBIfam" id="NF004160">
    <property type="entry name" value="PRK05627.1-3"/>
    <property type="match status" value="1"/>
</dbReference>
<organism evidence="17 18">
    <name type="scientific">Mesohalobacter halotolerans</name>
    <dbReference type="NCBI Taxonomy" id="1883405"/>
    <lineage>
        <taxon>Bacteria</taxon>
        <taxon>Pseudomonadati</taxon>
        <taxon>Bacteroidota</taxon>
        <taxon>Flavobacteriia</taxon>
        <taxon>Flavobacteriales</taxon>
        <taxon>Flavobacteriaceae</taxon>
        <taxon>Mesohalobacter</taxon>
    </lineage>
</organism>
<evidence type="ECO:0000256" key="12">
    <source>
        <dbReference type="ARBA" id="ARBA00023268"/>
    </source>
</evidence>
<dbReference type="InterPro" id="IPR015865">
    <property type="entry name" value="Riboflavin_kinase_bac/euk"/>
</dbReference>
<dbReference type="EMBL" id="SWMU01000003">
    <property type="protein sequence ID" value="TKS56194.1"/>
    <property type="molecule type" value="Genomic_DNA"/>
</dbReference>
<dbReference type="GO" id="GO:0008531">
    <property type="term" value="F:riboflavin kinase activity"/>
    <property type="evidence" value="ECO:0007669"/>
    <property type="project" value="UniProtKB-UniRule"/>
</dbReference>
<evidence type="ECO:0000256" key="9">
    <source>
        <dbReference type="ARBA" id="ARBA00022777"/>
    </source>
</evidence>
<proteinExistence type="inferred from homology"/>
<dbReference type="PANTHER" id="PTHR22749">
    <property type="entry name" value="RIBOFLAVIN KINASE/FMN ADENYLYLTRANSFERASE"/>
    <property type="match status" value="1"/>
</dbReference>
<dbReference type="GO" id="GO:0005524">
    <property type="term" value="F:ATP binding"/>
    <property type="evidence" value="ECO:0007669"/>
    <property type="project" value="UniProtKB-UniRule"/>
</dbReference>
<feature type="domain" description="Riboflavin kinase" evidence="16">
    <location>
        <begin position="182"/>
        <end position="308"/>
    </location>
</feature>
<dbReference type="NCBIfam" id="NF004162">
    <property type="entry name" value="PRK05627.1-5"/>
    <property type="match status" value="1"/>
</dbReference>
<dbReference type="SUPFAM" id="SSF82114">
    <property type="entry name" value="Riboflavin kinase-like"/>
    <property type="match status" value="1"/>
</dbReference>
<keyword evidence="9 15" id="KW-0418">Kinase</keyword>
<evidence type="ECO:0000256" key="5">
    <source>
        <dbReference type="ARBA" id="ARBA00022643"/>
    </source>
</evidence>
<comment type="similarity">
    <text evidence="15">Belongs to the ribF family.</text>
</comment>
<comment type="catalytic activity">
    <reaction evidence="14 15">
        <text>FMN + ATP + H(+) = FAD + diphosphate</text>
        <dbReference type="Rhea" id="RHEA:17237"/>
        <dbReference type="ChEBI" id="CHEBI:15378"/>
        <dbReference type="ChEBI" id="CHEBI:30616"/>
        <dbReference type="ChEBI" id="CHEBI:33019"/>
        <dbReference type="ChEBI" id="CHEBI:57692"/>
        <dbReference type="ChEBI" id="CHEBI:58210"/>
        <dbReference type="EC" id="2.7.7.2"/>
    </reaction>
</comment>
<dbReference type="AlphaFoldDB" id="A0A4U5TS11"/>
<keyword evidence="18" id="KW-1185">Reference proteome</keyword>
<gene>
    <name evidence="17" type="ORF">FCN74_09285</name>
</gene>
<evidence type="ECO:0000256" key="1">
    <source>
        <dbReference type="ARBA" id="ARBA00002121"/>
    </source>
</evidence>
<dbReference type="InterPro" id="IPR015864">
    <property type="entry name" value="FAD_synthase"/>
</dbReference>
<dbReference type="UniPathway" id="UPA00277">
    <property type="reaction ID" value="UER00407"/>
</dbReference>
<dbReference type="GO" id="GO:0009231">
    <property type="term" value="P:riboflavin biosynthetic process"/>
    <property type="evidence" value="ECO:0007669"/>
    <property type="project" value="InterPro"/>
</dbReference>
<evidence type="ECO:0000256" key="7">
    <source>
        <dbReference type="ARBA" id="ARBA00022695"/>
    </source>
</evidence>
<evidence type="ECO:0000256" key="8">
    <source>
        <dbReference type="ARBA" id="ARBA00022741"/>
    </source>
</evidence>
<evidence type="ECO:0000256" key="14">
    <source>
        <dbReference type="ARBA" id="ARBA00049494"/>
    </source>
</evidence>
<dbReference type="Gene3D" id="2.40.30.30">
    <property type="entry name" value="Riboflavin kinase-like"/>
    <property type="match status" value="1"/>
</dbReference>
<evidence type="ECO:0000256" key="6">
    <source>
        <dbReference type="ARBA" id="ARBA00022679"/>
    </source>
</evidence>
<dbReference type="FunFam" id="2.40.30.30:FF:000003">
    <property type="entry name" value="Riboflavin biosynthesis protein"/>
    <property type="match status" value="1"/>
</dbReference>
<reference evidence="17 18" key="1">
    <citation type="submission" date="2019-04" db="EMBL/GenBank/DDBJ databases">
        <title>Psychroflexus halotolerans sp. nov., isolated from a marine solar saltern.</title>
        <authorList>
            <person name="Feng X."/>
        </authorList>
    </citation>
    <scope>NUCLEOTIDE SEQUENCE [LARGE SCALE GENOMIC DNA]</scope>
    <source>
        <strain evidence="17 18">WDS2C27</strain>
    </source>
</reference>
<dbReference type="GO" id="GO:0006747">
    <property type="term" value="P:FAD biosynthetic process"/>
    <property type="evidence" value="ECO:0007669"/>
    <property type="project" value="UniProtKB-UniRule"/>
</dbReference>
<keyword evidence="5 15" id="KW-0288">FMN</keyword>
<accession>A0A4U5TS11</accession>
<dbReference type="Proteomes" id="UP000306552">
    <property type="component" value="Unassembled WGS sequence"/>
</dbReference>
<keyword evidence="8 15" id="KW-0547">Nucleotide-binding</keyword>
<comment type="pathway">
    <text evidence="3 15">Cofactor biosynthesis; FMN biosynthesis; FMN from riboflavin (ATP route): step 1/1.</text>
</comment>
<name>A0A4U5TS11_9FLAO</name>
<comment type="catalytic activity">
    <reaction evidence="13 15">
        <text>riboflavin + ATP = FMN + ADP + H(+)</text>
        <dbReference type="Rhea" id="RHEA:14357"/>
        <dbReference type="ChEBI" id="CHEBI:15378"/>
        <dbReference type="ChEBI" id="CHEBI:30616"/>
        <dbReference type="ChEBI" id="CHEBI:57986"/>
        <dbReference type="ChEBI" id="CHEBI:58210"/>
        <dbReference type="ChEBI" id="CHEBI:456216"/>
        <dbReference type="EC" id="2.7.1.26"/>
    </reaction>
</comment>
<comment type="caution">
    <text evidence="17">The sequence shown here is derived from an EMBL/GenBank/DDBJ whole genome shotgun (WGS) entry which is preliminary data.</text>
</comment>
<keyword evidence="7 15" id="KW-0548">Nucleotidyltransferase</keyword>
<comment type="pathway">
    <text evidence="2 15">Cofactor biosynthesis; FAD biosynthesis; FAD from FMN: step 1/1.</text>
</comment>
<dbReference type="PIRSF" id="PIRSF004491">
    <property type="entry name" value="FAD_Synth"/>
    <property type="match status" value="1"/>
</dbReference>
<dbReference type="NCBIfam" id="TIGR00083">
    <property type="entry name" value="ribF"/>
    <property type="match status" value="1"/>
</dbReference>
<evidence type="ECO:0000256" key="4">
    <source>
        <dbReference type="ARBA" id="ARBA00022630"/>
    </source>
</evidence>
<dbReference type="Pfam" id="PF01687">
    <property type="entry name" value="Flavokinase"/>
    <property type="match status" value="1"/>
</dbReference>
<keyword evidence="10 15" id="KW-0274">FAD</keyword>
<evidence type="ECO:0000313" key="17">
    <source>
        <dbReference type="EMBL" id="TKS56194.1"/>
    </source>
</evidence>
<dbReference type="FunFam" id="3.40.50.620:FF:000021">
    <property type="entry name" value="Riboflavin biosynthesis protein"/>
    <property type="match status" value="1"/>
</dbReference>
<comment type="function">
    <text evidence="1">Catalyzes the phosphorylation of riboflavin to FMN followed by the adenylation of FMN to FAD.</text>
</comment>
<dbReference type="InterPro" id="IPR023468">
    <property type="entry name" value="Riboflavin_kinase"/>
</dbReference>
<evidence type="ECO:0000313" key="18">
    <source>
        <dbReference type="Proteomes" id="UP000306552"/>
    </source>
</evidence>
<protein>
    <recommendedName>
        <fullName evidence="15">Riboflavin biosynthesis protein</fullName>
    </recommendedName>
    <domain>
        <recommendedName>
            <fullName evidence="15">Riboflavin kinase</fullName>
            <ecNumber evidence="15">2.7.1.26</ecNumber>
        </recommendedName>
        <alternativeName>
            <fullName evidence="15">Flavokinase</fullName>
        </alternativeName>
    </domain>
    <domain>
        <recommendedName>
            <fullName evidence="15">FMN adenylyltransferase</fullName>
            <ecNumber evidence="15">2.7.7.2</ecNumber>
        </recommendedName>
        <alternativeName>
            <fullName evidence="15">FAD pyrophosphorylase</fullName>
        </alternativeName>
        <alternativeName>
            <fullName evidence="15">FAD synthase</fullName>
        </alternativeName>
    </domain>
</protein>
<dbReference type="GO" id="GO:0003919">
    <property type="term" value="F:FMN adenylyltransferase activity"/>
    <property type="evidence" value="ECO:0007669"/>
    <property type="project" value="UniProtKB-UniRule"/>
</dbReference>
<dbReference type="EC" id="2.7.7.2" evidence="15"/>
<dbReference type="SUPFAM" id="SSF52374">
    <property type="entry name" value="Nucleotidylyl transferase"/>
    <property type="match status" value="1"/>
</dbReference>
<dbReference type="GO" id="GO:0009398">
    <property type="term" value="P:FMN biosynthetic process"/>
    <property type="evidence" value="ECO:0007669"/>
    <property type="project" value="UniProtKB-UniRule"/>
</dbReference>
<dbReference type="SMART" id="SM00904">
    <property type="entry name" value="Flavokinase"/>
    <property type="match status" value="1"/>
</dbReference>
<dbReference type="InterPro" id="IPR014729">
    <property type="entry name" value="Rossmann-like_a/b/a_fold"/>
</dbReference>
<dbReference type="InterPro" id="IPR002606">
    <property type="entry name" value="Riboflavin_kinase_bac"/>
</dbReference>
<dbReference type="Pfam" id="PF06574">
    <property type="entry name" value="FAD_syn"/>
    <property type="match status" value="1"/>
</dbReference>
<sequence length="311" mass="35742">MKTFKPASSFKSKRQTVVTIGTFDGVHLGHRKIIYRLNEVAKSKKLDSALLTFFPHPRMVLQQKQDLKLINTIDERINLLSQTGLDHLVIEPFTKTFSRLKAQEYVKQYLVDYLNAAVVIVGYDHRFGRNRTANIEDLKRFAKTYNFEVEEISKQDIDDVAISSTKIRSAITEGQIHLANTYLSKPFVLTGKVVKGKQLGKSLGYPTANLQVKEDYKIIPKEGVYVVSAYIDSALHYGMMNIGHNPTIANNNRKSVETYFFDFSGNLYDKTIQIQLLKRLRNERKFDSLEALKSAMQKDEKYSKDFIKTLR</sequence>
<keyword evidence="11 15" id="KW-0067">ATP-binding</keyword>
<evidence type="ECO:0000256" key="11">
    <source>
        <dbReference type="ARBA" id="ARBA00022840"/>
    </source>
</evidence>
<dbReference type="EC" id="2.7.1.26" evidence="15"/>
<evidence type="ECO:0000259" key="16">
    <source>
        <dbReference type="SMART" id="SM00904"/>
    </source>
</evidence>
<evidence type="ECO:0000256" key="13">
    <source>
        <dbReference type="ARBA" id="ARBA00047880"/>
    </source>
</evidence>
<evidence type="ECO:0000256" key="15">
    <source>
        <dbReference type="PIRNR" id="PIRNR004491"/>
    </source>
</evidence>
<dbReference type="PANTHER" id="PTHR22749:SF6">
    <property type="entry name" value="RIBOFLAVIN KINASE"/>
    <property type="match status" value="1"/>
</dbReference>
<dbReference type="OrthoDB" id="9803667at2"/>
<dbReference type="UniPathway" id="UPA00276">
    <property type="reaction ID" value="UER00406"/>
</dbReference>
<evidence type="ECO:0000256" key="2">
    <source>
        <dbReference type="ARBA" id="ARBA00004726"/>
    </source>
</evidence>
<keyword evidence="6 15" id="KW-0808">Transferase</keyword>
<dbReference type="InterPro" id="IPR023465">
    <property type="entry name" value="Riboflavin_kinase_dom_sf"/>
</dbReference>
<dbReference type="RefSeq" id="WP_138932312.1">
    <property type="nucleotide sequence ID" value="NZ_SWMU01000003.1"/>
</dbReference>
<evidence type="ECO:0000256" key="3">
    <source>
        <dbReference type="ARBA" id="ARBA00005201"/>
    </source>
</evidence>
<dbReference type="Gene3D" id="3.40.50.620">
    <property type="entry name" value="HUPs"/>
    <property type="match status" value="1"/>
</dbReference>
<evidence type="ECO:0000256" key="10">
    <source>
        <dbReference type="ARBA" id="ARBA00022827"/>
    </source>
</evidence>